<dbReference type="Pfam" id="PF11818">
    <property type="entry name" value="DUF3340"/>
    <property type="match status" value="1"/>
</dbReference>
<organism evidence="9 10">
    <name type="scientific">Luteolibacter ambystomatis</name>
    <dbReference type="NCBI Taxonomy" id="2824561"/>
    <lineage>
        <taxon>Bacteria</taxon>
        <taxon>Pseudomonadati</taxon>
        <taxon>Verrucomicrobiota</taxon>
        <taxon>Verrucomicrobiia</taxon>
        <taxon>Verrucomicrobiales</taxon>
        <taxon>Verrucomicrobiaceae</taxon>
        <taxon>Luteolibacter</taxon>
    </lineage>
</organism>
<dbReference type="PANTHER" id="PTHR32060:SF22">
    <property type="entry name" value="CARBOXYL-TERMINAL-PROCESSING PEPTIDASE 3, CHLOROPLASTIC"/>
    <property type="match status" value="1"/>
</dbReference>
<dbReference type="Pfam" id="PF17804">
    <property type="entry name" value="TSP_NTD"/>
    <property type="match status" value="1"/>
</dbReference>
<comment type="similarity">
    <text evidence="1 5">Belongs to the peptidase S41A family.</text>
</comment>
<dbReference type="AlphaFoldDB" id="A0A975G7Q1"/>
<keyword evidence="3 5" id="KW-0378">Hydrolase</keyword>
<dbReference type="KEGG" id="lamb:KBB96_15595"/>
<sequence>MSLPRFRRAVIAATACVVASSAHAAQADFNEVGRQVAIMLQNSHFARLPFNAETSQRFLEDYLKQLDPAKVYFTQADVDRFKGTYGGELFKLLVQSKGLDAANDVYGTYRKRVEARGEMAKKFLKEDALDFSGHETVTANRKDSPWPKDDAEADALLRAQLKEAVLTETVVRELQSKMAKDQGKPDPTLAEAPPREKIALRYERFLHAVKDAATDDIADGLLGAVARSYDPHTDYMIDREANRFNDAMRNELVGIGAELKPEDDGTTRIMGIMINGPADREGTIQLRDRVLGVDTDNSGTMTDIKFMEQYKVVDLIRGKAGSTVRLLVQPAAAAPGETKIVSVVRGKVEIKAAQASAGIIDTKSPEGTPRRLGWITLPSFYADFSSAARVRCSADVEQFLQRLTAEKIDGLIFDLRNNGGGSLEEVRRMTGFFTGSGPVVQEKNTLGQVKVSDTDNRKPIYDGPMVVLINKASASASEILAGALQDYNRAVIVGDSSTFGKGTVQEPLDVAKMLPFFANRDGAGMLKLTIRKFYRPSGSSTQLDGVASDVVLPGPADSMEIGEKFLDHAFPHDRINPAPGLTPLNKDGLFLARLKEASATRLKTDRDFAYYGEDATRSEEKREKNTVSLNLEERRKELFDLDARLDQRNAERRERFKTLKTEDDKTLKLTKLTLDDLAKGADFHPYDPSKENEEYIRRAKDPIAELNDAPEWPNGLDPIKREGIKVLSDLVDATEKARIAGVNPLKEAAAEIR</sequence>
<proteinExistence type="inferred from homology"/>
<keyword evidence="10" id="KW-1185">Reference proteome</keyword>
<evidence type="ECO:0000259" key="8">
    <source>
        <dbReference type="SMART" id="SM00245"/>
    </source>
</evidence>
<dbReference type="GO" id="GO:0006508">
    <property type="term" value="P:proteolysis"/>
    <property type="evidence" value="ECO:0007669"/>
    <property type="project" value="UniProtKB-KW"/>
</dbReference>
<dbReference type="Gene3D" id="3.30.750.44">
    <property type="match status" value="1"/>
</dbReference>
<evidence type="ECO:0000256" key="2">
    <source>
        <dbReference type="ARBA" id="ARBA00022670"/>
    </source>
</evidence>
<dbReference type="SUPFAM" id="SSF50156">
    <property type="entry name" value="PDZ domain-like"/>
    <property type="match status" value="1"/>
</dbReference>
<dbReference type="SMART" id="SM00228">
    <property type="entry name" value="PDZ"/>
    <property type="match status" value="1"/>
</dbReference>
<gene>
    <name evidence="9" type="ORF">KBB96_15595</name>
</gene>
<dbReference type="CDD" id="cd06782">
    <property type="entry name" value="cpPDZ_CPP-like"/>
    <property type="match status" value="1"/>
</dbReference>
<accession>A0A975G7Q1</accession>
<dbReference type="PANTHER" id="PTHR32060">
    <property type="entry name" value="TAIL-SPECIFIC PROTEASE"/>
    <property type="match status" value="1"/>
</dbReference>
<dbReference type="InterPro" id="IPR005151">
    <property type="entry name" value="Tail-specific_protease"/>
</dbReference>
<protein>
    <submittedName>
        <fullName evidence="9">Carboxy terminal-processing peptidase</fullName>
        <ecNumber evidence="9">3.4.21.102</ecNumber>
    </submittedName>
</protein>
<evidence type="ECO:0000256" key="3">
    <source>
        <dbReference type="ARBA" id="ARBA00022801"/>
    </source>
</evidence>
<dbReference type="InterPro" id="IPR036034">
    <property type="entry name" value="PDZ_sf"/>
</dbReference>
<evidence type="ECO:0000259" key="7">
    <source>
        <dbReference type="SMART" id="SM00228"/>
    </source>
</evidence>
<dbReference type="NCBIfam" id="TIGR00225">
    <property type="entry name" value="prc"/>
    <property type="match status" value="1"/>
</dbReference>
<dbReference type="GO" id="GO:0004252">
    <property type="term" value="F:serine-type endopeptidase activity"/>
    <property type="evidence" value="ECO:0007669"/>
    <property type="project" value="UniProtKB-EC"/>
</dbReference>
<keyword evidence="6" id="KW-0732">Signal</keyword>
<reference evidence="9" key="1">
    <citation type="submission" date="2021-04" db="EMBL/GenBank/DDBJ databases">
        <title>Luteolibacter sp. 32A isolated from the skin of an Anderson's salamander (Ambystoma andersonii).</title>
        <authorList>
            <person name="Spergser J."/>
            <person name="Busse H.-J."/>
        </authorList>
    </citation>
    <scope>NUCLEOTIDE SEQUENCE</scope>
    <source>
        <strain evidence="9">32A</strain>
    </source>
</reference>
<keyword evidence="2 5" id="KW-0645">Protease</keyword>
<name>A0A975G7Q1_9BACT</name>
<evidence type="ECO:0000256" key="4">
    <source>
        <dbReference type="ARBA" id="ARBA00022825"/>
    </source>
</evidence>
<evidence type="ECO:0000313" key="9">
    <source>
        <dbReference type="EMBL" id="QUE50285.1"/>
    </source>
</evidence>
<feature type="domain" description="PDZ" evidence="7">
    <location>
        <begin position="253"/>
        <end position="332"/>
    </location>
</feature>
<dbReference type="SUPFAM" id="SSF52096">
    <property type="entry name" value="ClpP/crotonase"/>
    <property type="match status" value="1"/>
</dbReference>
<dbReference type="Pfam" id="PF03572">
    <property type="entry name" value="Peptidase_S41"/>
    <property type="match status" value="1"/>
</dbReference>
<feature type="domain" description="Tail specific protease" evidence="8">
    <location>
        <begin position="336"/>
        <end position="553"/>
    </location>
</feature>
<dbReference type="Gene3D" id="3.90.226.10">
    <property type="entry name" value="2-enoyl-CoA Hydratase, Chain A, domain 1"/>
    <property type="match status" value="1"/>
</dbReference>
<dbReference type="InterPro" id="IPR001478">
    <property type="entry name" value="PDZ"/>
</dbReference>
<dbReference type="FunFam" id="3.90.226.10:FF:000090">
    <property type="entry name" value="Tail-specific protease"/>
    <property type="match status" value="1"/>
</dbReference>
<dbReference type="GO" id="GO:0007165">
    <property type="term" value="P:signal transduction"/>
    <property type="evidence" value="ECO:0007669"/>
    <property type="project" value="TreeGrafter"/>
</dbReference>
<keyword evidence="4 5" id="KW-0720">Serine protease</keyword>
<dbReference type="EMBL" id="CP073100">
    <property type="protein sequence ID" value="QUE50285.1"/>
    <property type="molecule type" value="Genomic_DNA"/>
</dbReference>
<feature type="signal peptide" evidence="6">
    <location>
        <begin position="1"/>
        <end position="24"/>
    </location>
</feature>
<dbReference type="InterPro" id="IPR040573">
    <property type="entry name" value="TSP_N"/>
</dbReference>
<dbReference type="SMART" id="SM00245">
    <property type="entry name" value="TSPc"/>
    <property type="match status" value="1"/>
</dbReference>
<dbReference type="InterPro" id="IPR029045">
    <property type="entry name" value="ClpP/crotonase-like_dom_sf"/>
</dbReference>
<evidence type="ECO:0000256" key="6">
    <source>
        <dbReference type="SAM" id="SignalP"/>
    </source>
</evidence>
<dbReference type="InterPro" id="IPR004447">
    <property type="entry name" value="Peptidase_S41A"/>
</dbReference>
<dbReference type="RefSeq" id="WP_211630425.1">
    <property type="nucleotide sequence ID" value="NZ_CP073100.1"/>
</dbReference>
<dbReference type="EC" id="3.4.21.102" evidence="9"/>
<feature type="chain" id="PRO_5037240818" evidence="6">
    <location>
        <begin position="25"/>
        <end position="753"/>
    </location>
</feature>
<dbReference type="GO" id="GO:0030288">
    <property type="term" value="C:outer membrane-bounded periplasmic space"/>
    <property type="evidence" value="ECO:0007669"/>
    <property type="project" value="TreeGrafter"/>
</dbReference>
<dbReference type="InterPro" id="IPR020992">
    <property type="entry name" value="Tail_Prtase_C"/>
</dbReference>
<evidence type="ECO:0000256" key="1">
    <source>
        <dbReference type="ARBA" id="ARBA00009179"/>
    </source>
</evidence>
<evidence type="ECO:0000313" key="10">
    <source>
        <dbReference type="Proteomes" id="UP000676169"/>
    </source>
</evidence>
<dbReference type="Proteomes" id="UP000676169">
    <property type="component" value="Chromosome"/>
</dbReference>
<dbReference type="Gene3D" id="2.30.42.10">
    <property type="match status" value="1"/>
</dbReference>
<evidence type="ECO:0000256" key="5">
    <source>
        <dbReference type="RuleBase" id="RU004404"/>
    </source>
</evidence>
<dbReference type="CDD" id="cd07560">
    <property type="entry name" value="Peptidase_S41_CPP"/>
    <property type="match status" value="1"/>
</dbReference>